<dbReference type="AlphaFoldDB" id="A0A109RF64"/>
<evidence type="ECO:0000259" key="6">
    <source>
        <dbReference type="SMART" id="SM01266"/>
    </source>
</evidence>
<dbReference type="PANTHER" id="PTHR43017">
    <property type="entry name" value="GALACTOSIDE O-ACETYLTRANSFERASE"/>
    <property type="match status" value="1"/>
</dbReference>
<evidence type="ECO:0000313" key="8">
    <source>
        <dbReference type="EMBL" id="PKZ23449.1"/>
    </source>
</evidence>
<accession>A0A109RF64</accession>
<dbReference type="EMBL" id="PKGY01000001">
    <property type="protein sequence ID" value="PKZ23449.1"/>
    <property type="molecule type" value="Genomic_DNA"/>
</dbReference>
<dbReference type="CDD" id="cd03357">
    <property type="entry name" value="LbH_MAT_GAT"/>
    <property type="match status" value="1"/>
</dbReference>
<dbReference type="InterPro" id="IPR039369">
    <property type="entry name" value="LacA-like"/>
</dbReference>
<dbReference type="EMBL" id="CP014160">
    <property type="protein sequence ID" value="AMB94555.1"/>
    <property type="molecule type" value="Genomic_DNA"/>
</dbReference>
<feature type="domain" description="Maltose/galactoside acetyltransferase" evidence="6">
    <location>
        <begin position="5"/>
        <end position="60"/>
    </location>
</feature>
<evidence type="ECO:0000313" key="10">
    <source>
        <dbReference type="Proteomes" id="UP000234239"/>
    </source>
</evidence>
<keyword evidence="2 5" id="KW-0808">Transferase</keyword>
<evidence type="ECO:0000256" key="1">
    <source>
        <dbReference type="ARBA" id="ARBA00007274"/>
    </source>
</evidence>
<dbReference type="SMART" id="SM01266">
    <property type="entry name" value="Mac"/>
    <property type="match status" value="1"/>
</dbReference>
<dbReference type="Pfam" id="PF12464">
    <property type="entry name" value="Mac"/>
    <property type="match status" value="1"/>
</dbReference>
<keyword evidence="3" id="KW-0677">Repeat</keyword>
<reference evidence="7 9" key="1">
    <citation type="journal article" date="2016" name="Genome Announc.">
        <title>Complete Genome Sequences of Aerococcus christensenii CCUG 28831T, Aerococcus sanguinicola CCUG 43001T, Aerococcus urinae CCUG 36881T, Aerococcus urinaeequi CCUG 28094T, Aerococcus urinaehominis CCUG 42038 BT, and Aerococcus viridans CCUG 4311T.</title>
        <authorList>
            <person name="Carkaci D."/>
            <person name="Dargis R."/>
            <person name="Nielsen X.C."/>
            <person name="Skovgaard O."/>
            <person name="Fuursted K."/>
            <person name="Christensen J.J."/>
        </authorList>
    </citation>
    <scope>NUCLEOTIDE SEQUENCE [LARGE SCALE GENOMIC DNA]</scope>
    <source>
        <strain evidence="7 9">CCUG43001</strain>
    </source>
</reference>
<dbReference type="SUPFAM" id="SSF51161">
    <property type="entry name" value="Trimeric LpxA-like enzymes"/>
    <property type="match status" value="1"/>
</dbReference>
<evidence type="ECO:0000256" key="3">
    <source>
        <dbReference type="ARBA" id="ARBA00022737"/>
    </source>
</evidence>
<dbReference type="InterPro" id="IPR024688">
    <property type="entry name" value="Mac_dom"/>
</dbReference>
<evidence type="ECO:0000313" key="7">
    <source>
        <dbReference type="EMBL" id="AMB94555.1"/>
    </source>
</evidence>
<reference evidence="9" key="2">
    <citation type="submission" date="2016-01" db="EMBL/GenBank/DDBJ databases">
        <title>Six Aerococcus type strain genome sequencing and assembly using PacBio and Illumina Hiseq.</title>
        <authorList>
            <person name="Carkaci D."/>
            <person name="Dargis R."/>
            <person name="Nielsen X.C."/>
            <person name="Skovgaard O."/>
            <person name="Fuursted K."/>
            <person name="Christensen J.J."/>
        </authorList>
    </citation>
    <scope>NUCLEOTIDE SEQUENCE [LARGE SCALE GENOMIC DNA]</scope>
    <source>
        <strain evidence="9">CCUG43001</strain>
    </source>
</reference>
<dbReference type="Proteomes" id="UP000234239">
    <property type="component" value="Unassembled WGS sequence"/>
</dbReference>
<proteinExistence type="inferred from homology"/>
<reference evidence="8 10" key="3">
    <citation type="submission" date="2017-12" db="EMBL/GenBank/DDBJ databases">
        <title>Phylogenetic diversity of female urinary microbiome.</title>
        <authorList>
            <person name="Thomas-White K."/>
            <person name="Wolfe A.J."/>
        </authorList>
    </citation>
    <scope>NUCLEOTIDE SEQUENCE [LARGE SCALE GENOMIC DNA]</scope>
    <source>
        <strain evidence="8 10">UMB0139</strain>
    </source>
</reference>
<evidence type="ECO:0000256" key="2">
    <source>
        <dbReference type="ARBA" id="ARBA00022679"/>
    </source>
</evidence>
<evidence type="ECO:0000256" key="4">
    <source>
        <dbReference type="ARBA" id="ARBA00023315"/>
    </source>
</evidence>
<evidence type="ECO:0000313" key="9">
    <source>
        <dbReference type="Proteomes" id="UP000069912"/>
    </source>
</evidence>
<dbReference type="PANTHER" id="PTHR43017:SF1">
    <property type="entry name" value="ACETYLTRANSFERASE YJL218W-RELATED"/>
    <property type="match status" value="1"/>
</dbReference>
<dbReference type="InterPro" id="IPR001451">
    <property type="entry name" value="Hexapep"/>
</dbReference>
<evidence type="ECO:0000256" key="5">
    <source>
        <dbReference type="RuleBase" id="RU367021"/>
    </source>
</evidence>
<comment type="similarity">
    <text evidence="1 5">Belongs to the transferase hexapeptide repeat family.</text>
</comment>
<dbReference type="Proteomes" id="UP000069912">
    <property type="component" value="Chromosome"/>
</dbReference>
<dbReference type="EC" id="2.3.1.-" evidence="5"/>
<name>A0A109RF64_9LACT</name>
<dbReference type="InterPro" id="IPR011004">
    <property type="entry name" value="Trimer_LpxA-like_sf"/>
</dbReference>
<dbReference type="Pfam" id="PF14602">
    <property type="entry name" value="Hexapep_2"/>
    <property type="match status" value="1"/>
</dbReference>
<gene>
    <name evidence="7" type="ORF">AWM72_07225</name>
    <name evidence="8" type="ORF">CYJ28_02530</name>
</gene>
<protein>
    <recommendedName>
        <fullName evidence="5">Acetyltransferase</fullName>
        <ecNumber evidence="5">2.3.1.-</ecNumber>
    </recommendedName>
</protein>
<dbReference type="Gene3D" id="2.160.10.10">
    <property type="entry name" value="Hexapeptide repeat proteins"/>
    <property type="match status" value="1"/>
</dbReference>
<organism evidence="7 9">
    <name type="scientific">Aerococcus sanguinicola</name>
    <dbReference type="NCBI Taxonomy" id="119206"/>
    <lineage>
        <taxon>Bacteria</taxon>
        <taxon>Bacillati</taxon>
        <taxon>Bacillota</taxon>
        <taxon>Bacilli</taxon>
        <taxon>Lactobacillales</taxon>
        <taxon>Aerococcaceae</taxon>
        <taxon>Aerococcus</taxon>
    </lineage>
</organism>
<dbReference type="FunFam" id="2.160.10.10:FF:000025">
    <property type="entry name" value="Hexapeptide-repeat containing-acetyltransferase"/>
    <property type="match status" value="1"/>
</dbReference>
<keyword evidence="4 5" id="KW-0012">Acyltransferase</keyword>
<dbReference type="GO" id="GO:0008870">
    <property type="term" value="F:galactoside O-acetyltransferase activity"/>
    <property type="evidence" value="ECO:0007669"/>
    <property type="project" value="TreeGrafter"/>
</dbReference>
<sequence length="197" mass="21496">MLSHYEKMRAGQWYDANYDPDILAKREAAKSRAHRFNQVDPADRKEAEAALAKLLGDLSEGLEVMAPLYVDYGDNIHFGKHCFVNHACYFMDGARIEFGDHVFIGPYCGFYTAAHPLRAEARNAGLEQARPIKVGSDCWFGANVSVMPGVSIGSGSVIGAGSVVTKDIPENSLVMGVPGRVIKTIDQDQGNSFTNEP</sequence>
<dbReference type="GeneID" id="92903854"/>
<keyword evidence="9" id="KW-1185">Reference proteome</keyword>
<dbReference type="OrthoDB" id="9812571at2"/>
<dbReference type="RefSeq" id="WP_067975498.1">
    <property type="nucleotide sequence ID" value="NZ_CAJHKM010000002.1"/>
</dbReference>
<dbReference type="KEGG" id="asan:AWM72_07225"/>